<comment type="caution">
    <text evidence="3">The sequence shown here is derived from an EMBL/GenBank/DDBJ whole genome shotgun (WGS) entry which is preliminary data.</text>
</comment>
<dbReference type="EMBL" id="JADAQX010000245">
    <property type="protein sequence ID" value="KAF8821050.1"/>
    <property type="molecule type" value="Genomic_DNA"/>
</dbReference>
<feature type="region of interest" description="Disordered" evidence="1">
    <location>
        <begin position="385"/>
        <end position="457"/>
    </location>
</feature>
<name>A0ABQ7JBK8_9APIC</name>
<evidence type="ECO:0000313" key="3">
    <source>
        <dbReference type="EMBL" id="KAF8821050.1"/>
    </source>
</evidence>
<dbReference type="Proteomes" id="UP000823046">
    <property type="component" value="Unassembled WGS sequence"/>
</dbReference>
<keyword evidence="2" id="KW-1133">Transmembrane helix</keyword>
<keyword evidence="4" id="KW-1185">Reference proteome</keyword>
<keyword evidence="2" id="KW-0812">Transmembrane</keyword>
<reference evidence="3 4" key="1">
    <citation type="journal article" date="2020" name="bioRxiv">
        <title>Metabolic contributions of an alphaproteobacterial endosymbiont in the apicomplexan Cardiosporidium cionae.</title>
        <authorList>
            <person name="Hunter E.S."/>
            <person name="Paight C.J."/>
            <person name="Lane C.E."/>
        </authorList>
    </citation>
    <scope>NUCLEOTIDE SEQUENCE [LARGE SCALE GENOMIC DNA]</scope>
    <source>
        <strain evidence="3">ESH_2018</strain>
    </source>
</reference>
<feature type="transmembrane region" description="Helical" evidence="2">
    <location>
        <begin position="12"/>
        <end position="37"/>
    </location>
</feature>
<evidence type="ECO:0000256" key="1">
    <source>
        <dbReference type="SAM" id="MobiDB-lite"/>
    </source>
</evidence>
<feature type="region of interest" description="Disordered" evidence="1">
    <location>
        <begin position="342"/>
        <end position="364"/>
    </location>
</feature>
<keyword evidence="2" id="KW-0472">Membrane</keyword>
<proteinExistence type="predicted"/>
<accession>A0ABQ7JBK8</accession>
<evidence type="ECO:0000256" key="2">
    <source>
        <dbReference type="SAM" id="Phobius"/>
    </source>
</evidence>
<protein>
    <submittedName>
        <fullName evidence="3">STAG domain-containing protein</fullName>
    </submittedName>
</protein>
<feature type="non-terminal residue" evidence="3">
    <location>
        <position position="1"/>
    </location>
</feature>
<evidence type="ECO:0000313" key="4">
    <source>
        <dbReference type="Proteomes" id="UP000823046"/>
    </source>
</evidence>
<sequence>IKAKDLQKRMRSLFLGILEMETNSICNFGVFLSMMTLAQLETVLFSTEEGGKPSSSSVTEFSYSLADQEALFNTLNTFLRDIEASSNVDDRLVWMYDEIHPPSLFPLCSYSPVLDMAKDTEKDTLSTEEQYRTAQKLHMAITCCQFVVNSNNPYLWQSNLGTLILIQINMNQERIALQAYRFVQLLKKQSIEKFFQIVLRSLIILHSAVLSEDLTHQEVLAFSSSLAYRIGISLSVKTKIALCKFIFDALVYSVNVPQYEVLLEYLYPFAIRRFLTKQEVEFLASQLQKEMESRQLVYEESAAEKLMAAFLKKSPEKQDEAQRKTLHSVEVENSTEIQRVTAVEMPLLPPSSSPRPSPRLSLNSAAFPPADLSLERLCPSMEHSFDEFPSDVNDAEKSNERKKTSSPIVEKSNERKKTSLPPADLSEVSMDAIAEEEEEETETLHPSPSHEEEGSES</sequence>
<gene>
    <name evidence="3" type="ORF">IE077_002516</name>
</gene>
<feature type="compositionally biased region" description="Basic and acidic residues" evidence="1">
    <location>
        <begin position="394"/>
        <end position="403"/>
    </location>
</feature>
<feature type="compositionally biased region" description="Basic and acidic residues" evidence="1">
    <location>
        <begin position="448"/>
        <end position="457"/>
    </location>
</feature>
<organism evidence="3 4">
    <name type="scientific">Cardiosporidium cionae</name>
    <dbReference type="NCBI Taxonomy" id="476202"/>
    <lineage>
        <taxon>Eukaryota</taxon>
        <taxon>Sar</taxon>
        <taxon>Alveolata</taxon>
        <taxon>Apicomplexa</taxon>
        <taxon>Aconoidasida</taxon>
        <taxon>Nephromycida</taxon>
        <taxon>Cardiosporidium</taxon>
    </lineage>
</organism>
<feature type="non-terminal residue" evidence="3">
    <location>
        <position position="457"/>
    </location>
</feature>
<feature type="compositionally biased region" description="Pro residues" evidence="1">
    <location>
        <begin position="347"/>
        <end position="357"/>
    </location>
</feature>